<feature type="region of interest" description="Disordered" evidence="1">
    <location>
        <begin position="146"/>
        <end position="205"/>
    </location>
</feature>
<feature type="region of interest" description="Disordered" evidence="1">
    <location>
        <begin position="51"/>
        <end position="101"/>
    </location>
</feature>
<protein>
    <submittedName>
        <fullName evidence="3">Uncharacterized protein</fullName>
    </submittedName>
</protein>
<reference evidence="3 4" key="1">
    <citation type="journal article" date="2016" name="Nat. Commun.">
        <title>Thousands of microbial genomes shed light on interconnected biogeochemical processes in an aquifer system.</title>
        <authorList>
            <person name="Anantharaman K."/>
            <person name="Brown C.T."/>
            <person name="Hug L.A."/>
            <person name="Sharon I."/>
            <person name="Castelle C.J."/>
            <person name="Probst A.J."/>
            <person name="Thomas B.C."/>
            <person name="Singh A."/>
            <person name="Wilkins M.J."/>
            <person name="Karaoz U."/>
            <person name="Brodie E.L."/>
            <person name="Williams K.H."/>
            <person name="Hubbard S.S."/>
            <person name="Banfield J.F."/>
        </authorList>
    </citation>
    <scope>NUCLEOTIDE SEQUENCE [LARGE SCALE GENOMIC DNA]</scope>
</reference>
<gene>
    <name evidence="3" type="ORF">A3D56_00925</name>
</gene>
<feature type="compositionally biased region" description="Polar residues" evidence="1">
    <location>
        <begin position="149"/>
        <end position="160"/>
    </location>
</feature>
<evidence type="ECO:0000313" key="3">
    <source>
        <dbReference type="EMBL" id="OHA25803.1"/>
    </source>
</evidence>
<dbReference type="Proteomes" id="UP000177943">
    <property type="component" value="Unassembled WGS sequence"/>
</dbReference>
<organism evidence="3 4">
    <name type="scientific">Candidatus Taylorbacteria bacterium RIFCSPHIGHO2_02_FULL_45_35</name>
    <dbReference type="NCBI Taxonomy" id="1802311"/>
    <lineage>
        <taxon>Bacteria</taxon>
        <taxon>Candidatus Tayloriibacteriota</taxon>
    </lineage>
</organism>
<dbReference type="EMBL" id="MHRP01000043">
    <property type="protein sequence ID" value="OHA25803.1"/>
    <property type="molecule type" value="Genomic_DNA"/>
</dbReference>
<dbReference type="AlphaFoldDB" id="A0A1G2MPL8"/>
<evidence type="ECO:0000313" key="4">
    <source>
        <dbReference type="Proteomes" id="UP000177943"/>
    </source>
</evidence>
<feature type="compositionally biased region" description="Gly residues" evidence="1">
    <location>
        <begin position="178"/>
        <end position="193"/>
    </location>
</feature>
<accession>A0A1G2MPL8</accession>
<evidence type="ECO:0000256" key="2">
    <source>
        <dbReference type="SAM" id="SignalP"/>
    </source>
</evidence>
<proteinExistence type="predicted"/>
<name>A0A1G2MPL8_9BACT</name>
<evidence type="ECO:0000256" key="1">
    <source>
        <dbReference type="SAM" id="MobiDB-lite"/>
    </source>
</evidence>
<feature type="signal peptide" evidence="2">
    <location>
        <begin position="1"/>
        <end position="22"/>
    </location>
</feature>
<comment type="caution">
    <text evidence="3">The sequence shown here is derived from an EMBL/GenBank/DDBJ whole genome shotgun (WGS) entry which is preliminary data.</text>
</comment>
<keyword evidence="2" id="KW-0732">Signal</keyword>
<sequence>MNKVIAGIAAAAMFVAASPAFASHWASDIDVYVKNSGTTVVNGVSTGAYTGGNTADGGSATTKVKNSGNINGNKDDNNTTGGGTTDSDGGNGGTVTTGKAKADSTVWNDVNSTDIKVKTECGCKGDIDVRVKNKNTTVVNEVGTLADTGLNSTDGGSATTKVKDSGNINGDKDDNNTTGGGTTDSDGGNGGTVTAGEAKATSSVGSVVNSTVIRVRKI</sequence>
<feature type="compositionally biased region" description="Gly residues" evidence="1">
    <location>
        <begin position="80"/>
        <end position="95"/>
    </location>
</feature>
<feature type="chain" id="PRO_5009583689" evidence="2">
    <location>
        <begin position="23"/>
        <end position="218"/>
    </location>
</feature>